<gene>
    <name evidence="2" type="ORF">Scani_07900</name>
</gene>
<dbReference type="CDD" id="cd00093">
    <property type="entry name" value="HTH_XRE"/>
    <property type="match status" value="2"/>
</dbReference>
<dbReference type="InterPro" id="IPR001387">
    <property type="entry name" value="Cro/C1-type_HTH"/>
</dbReference>
<feature type="domain" description="HTH cro/C1-type" evidence="1">
    <location>
        <begin position="55"/>
        <end position="89"/>
    </location>
</feature>
<protein>
    <submittedName>
        <fullName evidence="2">DNA-binding protein</fullName>
    </submittedName>
</protein>
<dbReference type="Gene3D" id="1.10.260.40">
    <property type="entry name" value="lambda repressor-like DNA-binding domains"/>
    <property type="match status" value="2"/>
</dbReference>
<organism evidence="2 3">
    <name type="scientific">Streptomyces caniferus</name>
    <dbReference type="NCBI Taxonomy" id="285557"/>
    <lineage>
        <taxon>Bacteria</taxon>
        <taxon>Bacillati</taxon>
        <taxon>Actinomycetota</taxon>
        <taxon>Actinomycetes</taxon>
        <taxon>Kitasatosporales</taxon>
        <taxon>Streptomycetaceae</taxon>
        <taxon>Streptomyces</taxon>
    </lineage>
</organism>
<dbReference type="AlphaFoldDB" id="A0A640S1H8"/>
<evidence type="ECO:0000313" key="2">
    <source>
        <dbReference type="EMBL" id="GFE04522.1"/>
    </source>
</evidence>
<evidence type="ECO:0000313" key="3">
    <source>
        <dbReference type="Proteomes" id="UP000435837"/>
    </source>
</evidence>
<comment type="caution">
    <text evidence="2">The sequence shown here is derived from an EMBL/GenBank/DDBJ whole genome shotgun (WGS) entry which is preliminary data.</text>
</comment>
<keyword evidence="2" id="KW-0238">DNA-binding</keyword>
<name>A0A640S1H8_9ACTN</name>
<proteinExistence type="predicted"/>
<dbReference type="EMBL" id="BLIN01000002">
    <property type="protein sequence ID" value="GFE04522.1"/>
    <property type="molecule type" value="Genomic_DNA"/>
</dbReference>
<reference evidence="2 3" key="1">
    <citation type="submission" date="2019-12" db="EMBL/GenBank/DDBJ databases">
        <title>Whole genome shotgun sequence of Streptomyces caniferus NBRC 15389.</title>
        <authorList>
            <person name="Ichikawa N."/>
            <person name="Kimura A."/>
            <person name="Kitahashi Y."/>
            <person name="Komaki H."/>
            <person name="Tamura T."/>
        </authorList>
    </citation>
    <scope>NUCLEOTIDE SEQUENCE [LARGE SCALE GENOMIC DNA]</scope>
    <source>
        <strain evidence="2 3">NBRC 15389</strain>
    </source>
</reference>
<feature type="domain" description="HTH cro/C1-type" evidence="1">
    <location>
        <begin position="96"/>
        <end position="151"/>
    </location>
</feature>
<dbReference type="SMART" id="SM00530">
    <property type="entry name" value="HTH_XRE"/>
    <property type="match status" value="2"/>
</dbReference>
<dbReference type="SUPFAM" id="SSF47413">
    <property type="entry name" value="lambda repressor-like DNA-binding domains"/>
    <property type="match status" value="2"/>
</dbReference>
<evidence type="ECO:0000259" key="1">
    <source>
        <dbReference type="PROSITE" id="PS50943"/>
    </source>
</evidence>
<accession>A0A640S1H8</accession>
<dbReference type="Pfam" id="PF01381">
    <property type="entry name" value="HTH_3"/>
    <property type="match status" value="1"/>
</dbReference>
<dbReference type="Proteomes" id="UP000435837">
    <property type="component" value="Unassembled WGS sequence"/>
</dbReference>
<dbReference type="PROSITE" id="PS50943">
    <property type="entry name" value="HTH_CROC1"/>
    <property type="match status" value="2"/>
</dbReference>
<dbReference type="GO" id="GO:0003677">
    <property type="term" value="F:DNA binding"/>
    <property type="evidence" value="ECO:0007669"/>
    <property type="project" value="UniProtKB-KW"/>
</dbReference>
<sequence>MPSRAVTYRVPVNTQAGEPRRPPFHAEAARRLREALGMTPAHVAYGIRAAFGIPISPATVASWERGESAPSETELTALAGALWCAPGDLLDTPGTLREYRLALGLATADLALRIGMDRAAYERLEAGGKWSGNDRQAAALAALMDLPLPALIRFTGRDGTLADLLTSAATTRWQAYVRPVGKVVPLPKARLQGILQELHSEYQATMTATLNWSGSGSAEESGRAGRAFLDGILAEFWARAGERHPHETPPSAPRSPGHP</sequence>
<dbReference type="InterPro" id="IPR010982">
    <property type="entry name" value="Lambda_DNA-bd_dom_sf"/>
</dbReference>